<dbReference type="Proteomes" id="UP001215598">
    <property type="component" value="Unassembled WGS sequence"/>
</dbReference>
<dbReference type="AlphaFoldDB" id="A0AAD7N798"/>
<evidence type="ECO:0000313" key="3">
    <source>
        <dbReference type="Proteomes" id="UP001215598"/>
    </source>
</evidence>
<protein>
    <recommendedName>
        <fullName evidence="1">DUF6593 domain-containing protein</fullName>
    </recommendedName>
</protein>
<comment type="caution">
    <text evidence="2">The sequence shown here is derived from an EMBL/GenBank/DDBJ whole genome shotgun (WGS) entry which is preliminary data.</text>
</comment>
<sequence length="179" mass="20323">MAALPLTFVDRKLIDTPVVGPDGAVFYTLTSTHGFRGRKVTTIMAASGLVGIINWREDHFIINGVERKWDQIRARSGGIFSSEREWNWDGRPYTLKYHHSNKELLATPNFNSVAGTVRFTTYDTHLFHENERAVLYLPSQMQDEIERMFLLMAILQTEMHRQDKQRGARNAGAIAAASA</sequence>
<dbReference type="InterPro" id="IPR046528">
    <property type="entry name" value="DUF6593"/>
</dbReference>
<proteinExistence type="predicted"/>
<organism evidence="2 3">
    <name type="scientific">Mycena metata</name>
    <dbReference type="NCBI Taxonomy" id="1033252"/>
    <lineage>
        <taxon>Eukaryota</taxon>
        <taxon>Fungi</taxon>
        <taxon>Dikarya</taxon>
        <taxon>Basidiomycota</taxon>
        <taxon>Agaricomycotina</taxon>
        <taxon>Agaricomycetes</taxon>
        <taxon>Agaricomycetidae</taxon>
        <taxon>Agaricales</taxon>
        <taxon>Marasmiineae</taxon>
        <taxon>Mycenaceae</taxon>
        <taxon>Mycena</taxon>
    </lineage>
</organism>
<evidence type="ECO:0000313" key="2">
    <source>
        <dbReference type="EMBL" id="KAJ7748386.1"/>
    </source>
</evidence>
<dbReference type="Pfam" id="PF20236">
    <property type="entry name" value="DUF6593"/>
    <property type="match status" value="1"/>
</dbReference>
<gene>
    <name evidence="2" type="ORF">B0H16DRAFT_1725571</name>
</gene>
<reference evidence="2" key="1">
    <citation type="submission" date="2023-03" db="EMBL/GenBank/DDBJ databases">
        <title>Massive genome expansion in bonnet fungi (Mycena s.s.) driven by repeated elements and novel gene families across ecological guilds.</title>
        <authorList>
            <consortium name="Lawrence Berkeley National Laboratory"/>
            <person name="Harder C.B."/>
            <person name="Miyauchi S."/>
            <person name="Viragh M."/>
            <person name="Kuo A."/>
            <person name="Thoen E."/>
            <person name="Andreopoulos B."/>
            <person name="Lu D."/>
            <person name="Skrede I."/>
            <person name="Drula E."/>
            <person name="Henrissat B."/>
            <person name="Morin E."/>
            <person name="Kohler A."/>
            <person name="Barry K."/>
            <person name="LaButti K."/>
            <person name="Morin E."/>
            <person name="Salamov A."/>
            <person name="Lipzen A."/>
            <person name="Mereny Z."/>
            <person name="Hegedus B."/>
            <person name="Baldrian P."/>
            <person name="Stursova M."/>
            <person name="Weitz H."/>
            <person name="Taylor A."/>
            <person name="Grigoriev I.V."/>
            <person name="Nagy L.G."/>
            <person name="Martin F."/>
            <person name="Kauserud H."/>
        </authorList>
    </citation>
    <scope>NUCLEOTIDE SEQUENCE</scope>
    <source>
        <strain evidence="2">CBHHK182m</strain>
    </source>
</reference>
<name>A0AAD7N798_9AGAR</name>
<feature type="domain" description="DUF6593" evidence="1">
    <location>
        <begin position="16"/>
        <end position="145"/>
    </location>
</feature>
<keyword evidence="3" id="KW-1185">Reference proteome</keyword>
<evidence type="ECO:0000259" key="1">
    <source>
        <dbReference type="Pfam" id="PF20236"/>
    </source>
</evidence>
<dbReference type="EMBL" id="JARKIB010000073">
    <property type="protein sequence ID" value="KAJ7748386.1"/>
    <property type="molecule type" value="Genomic_DNA"/>
</dbReference>
<accession>A0AAD7N798</accession>